<accession>A0A1G8EJA9</accession>
<sequence length="274" mass="29971">MKNKFLVLALAITLTGGVALPMQAQKKQTTTTLLNSLSQDKAANGLKEALTKGITDQVSTLTQKDGFFKNELVKILLPEEIQKVDKTLRKIGMGSLADQGLLLLNRAAESAVKEATPIFLDAVQNISFNDAKNILIGGESAATDYLQTNTKTALYKKFSPVINESLATVGADKVWETIFSTYNNLPLVSPVNTDLTDYVTNETMSGVFKMIAVEENKIRANSGLARNTKLLQDVFSIQDNLKKSGQKSTSSNSKDKKSEKKQEKKSLFKGLNIF</sequence>
<name>A0A1G8EJA9_9FLAO</name>
<evidence type="ECO:0000313" key="4">
    <source>
        <dbReference type="Proteomes" id="UP000243588"/>
    </source>
</evidence>
<dbReference type="AlphaFoldDB" id="A0A1G8EJA9"/>
<feature type="compositionally biased region" description="Basic and acidic residues" evidence="1">
    <location>
        <begin position="253"/>
        <end position="266"/>
    </location>
</feature>
<dbReference type="STRING" id="702745.SAMN05421818_11127"/>
<feature type="signal peptide" evidence="2">
    <location>
        <begin position="1"/>
        <end position="24"/>
    </location>
</feature>
<protein>
    <recommendedName>
        <fullName evidence="5">DUF4197 domain-containing protein</fullName>
    </recommendedName>
</protein>
<keyword evidence="2" id="KW-0732">Signal</keyword>
<feature type="region of interest" description="Disordered" evidence="1">
    <location>
        <begin position="241"/>
        <end position="274"/>
    </location>
</feature>
<keyword evidence="4" id="KW-1185">Reference proteome</keyword>
<dbReference type="EMBL" id="FNDQ01000011">
    <property type="protein sequence ID" value="SDH69819.1"/>
    <property type="molecule type" value="Genomic_DNA"/>
</dbReference>
<evidence type="ECO:0000313" key="3">
    <source>
        <dbReference type="EMBL" id="SDH69819.1"/>
    </source>
</evidence>
<proteinExistence type="predicted"/>
<dbReference type="Proteomes" id="UP000243588">
    <property type="component" value="Unassembled WGS sequence"/>
</dbReference>
<reference evidence="4" key="1">
    <citation type="submission" date="2016-10" db="EMBL/GenBank/DDBJ databases">
        <authorList>
            <person name="Varghese N."/>
            <person name="Submissions S."/>
        </authorList>
    </citation>
    <scope>NUCLEOTIDE SEQUENCE [LARGE SCALE GENOMIC DNA]</scope>
    <source>
        <strain evidence="4">DSM 23313</strain>
    </source>
</reference>
<evidence type="ECO:0000256" key="2">
    <source>
        <dbReference type="SAM" id="SignalP"/>
    </source>
</evidence>
<gene>
    <name evidence="3" type="ORF">SAMN05421818_11127</name>
</gene>
<evidence type="ECO:0000256" key="1">
    <source>
        <dbReference type="SAM" id="MobiDB-lite"/>
    </source>
</evidence>
<organism evidence="3 4">
    <name type="scientific">Myroides phaeus</name>
    <dbReference type="NCBI Taxonomy" id="702745"/>
    <lineage>
        <taxon>Bacteria</taxon>
        <taxon>Pseudomonadati</taxon>
        <taxon>Bacteroidota</taxon>
        <taxon>Flavobacteriia</taxon>
        <taxon>Flavobacteriales</taxon>
        <taxon>Flavobacteriaceae</taxon>
        <taxon>Myroides</taxon>
    </lineage>
</organism>
<evidence type="ECO:0008006" key="5">
    <source>
        <dbReference type="Google" id="ProtNLM"/>
    </source>
</evidence>
<feature type="chain" id="PRO_5017283081" description="DUF4197 domain-containing protein" evidence="2">
    <location>
        <begin position="25"/>
        <end position="274"/>
    </location>
</feature>
<dbReference type="InterPro" id="IPR025245">
    <property type="entry name" value="DUF4197"/>
</dbReference>
<dbReference type="Pfam" id="PF13852">
    <property type="entry name" value="DUF4197"/>
    <property type="match status" value="1"/>
</dbReference>
<dbReference type="RefSeq" id="WP_090408381.1">
    <property type="nucleotide sequence ID" value="NZ_FNDQ01000011.1"/>
</dbReference>